<dbReference type="InterPro" id="IPR037066">
    <property type="entry name" value="Plug_dom_sf"/>
</dbReference>
<proteinExistence type="inferred from homology"/>
<evidence type="ECO:0000256" key="5">
    <source>
        <dbReference type="ARBA" id="ARBA00022729"/>
    </source>
</evidence>
<feature type="chain" id="PRO_5046046236" evidence="13">
    <location>
        <begin position="20"/>
        <end position="642"/>
    </location>
</feature>
<keyword evidence="5 13" id="KW-0732">Signal</keyword>
<evidence type="ECO:0000259" key="14">
    <source>
        <dbReference type="Pfam" id="PF00593"/>
    </source>
</evidence>
<evidence type="ECO:0000256" key="10">
    <source>
        <dbReference type="ARBA" id="ARBA00023237"/>
    </source>
</evidence>
<dbReference type="PROSITE" id="PS52016">
    <property type="entry name" value="TONB_DEPENDENT_REC_3"/>
    <property type="match status" value="1"/>
</dbReference>
<evidence type="ECO:0000313" key="17">
    <source>
        <dbReference type="Proteomes" id="UP001596111"/>
    </source>
</evidence>
<evidence type="ECO:0000256" key="7">
    <source>
        <dbReference type="ARBA" id="ARBA00023077"/>
    </source>
</evidence>
<dbReference type="InterPro" id="IPR039426">
    <property type="entry name" value="TonB-dep_rcpt-like"/>
</dbReference>
<accession>A0ABW0SYQ0</accession>
<dbReference type="Pfam" id="PF07715">
    <property type="entry name" value="Plug"/>
    <property type="match status" value="1"/>
</dbReference>
<evidence type="ECO:0000256" key="13">
    <source>
        <dbReference type="SAM" id="SignalP"/>
    </source>
</evidence>
<name>A0ABW0SYQ0_9GAMM</name>
<sequence>MKKTLLAAALLSCMMTAHAADQNDAAALGPVIVTATRTAITVDDALSSVTVITRADIERLQPVSVQDLLTGLPGVSFANAGGLGQQTSLFVRGTNSTHTLVLLDGVRLGSVTAGFASLEQIPVEQIERIEIVRGPRSSLYGADAIGGVIQIFTRHGQADGGQPLSSPLPSLSVTAGSNGLFGAEAGLSGGNAHAWYNLSLGGQYTSGFPGCKIGAAEANGGMGAGCFVDDPRDDAFRNWNGAANAGYRWDNGTELAVTWLRSKNDVEYAGSPYGGNDAVNEQRVAGARLSFSPLEAWKVTLNAGQSKDLATTYYQGTYYGTYYPFAQTGYSNSRRDQASWQNDIALASNQLLTVGVDYQREHVDSSTGYLADNRNDTGTYAQYQGTFGSNELQLSARHDDSSQYGGHDTGALAWGYSFDRGLRLMASYGTAFHAPTFNDLYYPPFFGTPSANPDLKPEKSRSGELGLAQKLDIWNWALNAYQTDIDDLIVLDPDQNYVPFNVSKARIRGLEGQLGANLDGWQVQGYLTLQQPENHDGGANNGHLLPRRPERTARIDIDRRFGAFGLGTTWYAAGKSYDDVANLHRLGGYSTLALRASWHFAADWQVEAKLANALDHPYETVYYYNQPGRAWYVTLRYSPATR</sequence>
<dbReference type="InterPro" id="IPR000531">
    <property type="entry name" value="Beta-barrel_TonB"/>
</dbReference>
<evidence type="ECO:0000256" key="9">
    <source>
        <dbReference type="ARBA" id="ARBA00023136"/>
    </source>
</evidence>
<keyword evidence="4 11" id="KW-0812">Transmembrane</keyword>
<evidence type="ECO:0000313" key="16">
    <source>
        <dbReference type="EMBL" id="MFC5581390.1"/>
    </source>
</evidence>
<keyword evidence="9 11" id="KW-0472">Membrane</keyword>
<dbReference type="CDD" id="cd01347">
    <property type="entry name" value="ligand_gated_channel"/>
    <property type="match status" value="1"/>
</dbReference>
<comment type="caution">
    <text evidence="16">The sequence shown here is derived from an EMBL/GenBank/DDBJ whole genome shotgun (WGS) entry which is preliminary data.</text>
</comment>
<dbReference type="SUPFAM" id="SSF56935">
    <property type="entry name" value="Porins"/>
    <property type="match status" value="1"/>
</dbReference>
<keyword evidence="17" id="KW-1185">Reference proteome</keyword>
<dbReference type="Pfam" id="PF00593">
    <property type="entry name" value="TonB_dep_Rec_b-barrel"/>
    <property type="match status" value="1"/>
</dbReference>
<keyword evidence="10 11" id="KW-0998">Cell outer membrane</keyword>
<dbReference type="NCBIfam" id="TIGR01779">
    <property type="entry name" value="TonB-B12"/>
    <property type="match status" value="1"/>
</dbReference>
<evidence type="ECO:0000256" key="2">
    <source>
        <dbReference type="ARBA" id="ARBA00022448"/>
    </source>
</evidence>
<organism evidence="16 17">
    <name type="scientific">Rhodanobacter terrae</name>
    <dbReference type="NCBI Taxonomy" id="418647"/>
    <lineage>
        <taxon>Bacteria</taxon>
        <taxon>Pseudomonadati</taxon>
        <taxon>Pseudomonadota</taxon>
        <taxon>Gammaproteobacteria</taxon>
        <taxon>Lysobacterales</taxon>
        <taxon>Rhodanobacteraceae</taxon>
        <taxon>Rhodanobacter</taxon>
    </lineage>
</organism>
<keyword evidence="3 11" id="KW-1134">Transmembrane beta strand</keyword>
<dbReference type="InterPro" id="IPR036942">
    <property type="entry name" value="Beta-barrel_TonB_sf"/>
</dbReference>
<dbReference type="InterPro" id="IPR012910">
    <property type="entry name" value="Plug_dom"/>
</dbReference>
<gene>
    <name evidence="16" type="primary">btuB</name>
    <name evidence="16" type="ORF">ACFPPB_09745</name>
</gene>
<dbReference type="Proteomes" id="UP001596111">
    <property type="component" value="Unassembled WGS sequence"/>
</dbReference>
<keyword evidence="6" id="KW-0406">Ion transport</keyword>
<keyword evidence="16" id="KW-0675">Receptor</keyword>
<feature type="domain" description="TonB-dependent receptor-like beta-barrel" evidence="14">
    <location>
        <begin position="235"/>
        <end position="612"/>
    </location>
</feature>
<dbReference type="Gene3D" id="2.40.170.20">
    <property type="entry name" value="TonB-dependent receptor, beta-barrel domain"/>
    <property type="match status" value="1"/>
</dbReference>
<evidence type="ECO:0000256" key="1">
    <source>
        <dbReference type="ARBA" id="ARBA00004571"/>
    </source>
</evidence>
<keyword evidence="8" id="KW-0626">Porin</keyword>
<dbReference type="PANTHER" id="PTHR30069">
    <property type="entry name" value="TONB-DEPENDENT OUTER MEMBRANE RECEPTOR"/>
    <property type="match status" value="1"/>
</dbReference>
<evidence type="ECO:0000259" key="15">
    <source>
        <dbReference type="Pfam" id="PF07715"/>
    </source>
</evidence>
<evidence type="ECO:0000256" key="6">
    <source>
        <dbReference type="ARBA" id="ARBA00023065"/>
    </source>
</evidence>
<evidence type="ECO:0000256" key="12">
    <source>
        <dbReference type="RuleBase" id="RU003357"/>
    </source>
</evidence>
<dbReference type="RefSeq" id="WP_377326570.1">
    <property type="nucleotide sequence ID" value="NZ_JBHSNG010000008.1"/>
</dbReference>
<reference evidence="17" key="1">
    <citation type="journal article" date="2019" name="Int. J. Syst. Evol. Microbiol.">
        <title>The Global Catalogue of Microorganisms (GCM) 10K type strain sequencing project: providing services to taxonomists for standard genome sequencing and annotation.</title>
        <authorList>
            <consortium name="The Broad Institute Genomics Platform"/>
            <consortium name="The Broad Institute Genome Sequencing Center for Infectious Disease"/>
            <person name="Wu L."/>
            <person name="Ma J."/>
        </authorList>
    </citation>
    <scope>NUCLEOTIDE SEQUENCE [LARGE SCALE GENOMIC DNA]</scope>
    <source>
        <strain evidence="17">CGMCC 1.13587</strain>
    </source>
</reference>
<evidence type="ECO:0000256" key="8">
    <source>
        <dbReference type="ARBA" id="ARBA00023114"/>
    </source>
</evidence>
<dbReference type="PANTHER" id="PTHR30069:SF53">
    <property type="entry name" value="COLICIN I RECEPTOR-RELATED"/>
    <property type="match status" value="1"/>
</dbReference>
<evidence type="ECO:0000256" key="11">
    <source>
        <dbReference type="PROSITE-ProRule" id="PRU01360"/>
    </source>
</evidence>
<feature type="signal peptide" evidence="13">
    <location>
        <begin position="1"/>
        <end position="19"/>
    </location>
</feature>
<comment type="subcellular location">
    <subcellularLocation>
        <location evidence="1 11">Cell outer membrane</location>
        <topology evidence="1 11">Multi-pass membrane protein</topology>
    </subcellularLocation>
</comment>
<keyword evidence="2 11" id="KW-0813">Transport</keyword>
<evidence type="ECO:0000256" key="4">
    <source>
        <dbReference type="ARBA" id="ARBA00022692"/>
    </source>
</evidence>
<dbReference type="Gene3D" id="2.170.130.10">
    <property type="entry name" value="TonB-dependent receptor, plug domain"/>
    <property type="match status" value="1"/>
</dbReference>
<keyword evidence="7 12" id="KW-0798">TonB box</keyword>
<comment type="similarity">
    <text evidence="11 12">Belongs to the TonB-dependent receptor family.</text>
</comment>
<protein>
    <submittedName>
        <fullName evidence="16">TonB-dependent vitamin B12 receptor</fullName>
    </submittedName>
</protein>
<feature type="domain" description="TonB-dependent receptor plug" evidence="15">
    <location>
        <begin position="43"/>
        <end position="148"/>
    </location>
</feature>
<evidence type="ECO:0000256" key="3">
    <source>
        <dbReference type="ARBA" id="ARBA00022452"/>
    </source>
</evidence>
<dbReference type="InterPro" id="IPR010101">
    <property type="entry name" value="B12_transptr_BtuB"/>
</dbReference>
<dbReference type="EMBL" id="JBHSNG010000008">
    <property type="protein sequence ID" value="MFC5581390.1"/>
    <property type="molecule type" value="Genomic_DNA"/>
</dbReference>